<dbReference type="KEGG" id="taa:NMY3_02013"/>
<name>A0A654LYB6_9ARCH</name>
<evidence type="ECO:0000256" key="1">
    <source>
        <dbReference type="SAM" id="Phobius"/>
    </source>
</evidence>
<dbReference type="AlphaFoldDB" id="A0A654LYB6"/>
<keyword evidence="1" id="KW-0472">Membrane</keyword>
<reference evidence="3" key="1">
    <citation type="submission" date="2015-10" db="EMBL/GenBank/DDBJ databases">
        <title>Niche specialization of a soil ammonia-oxidizing archaeon, Candidatus Nitrosocosmicus oleophilus.</title>
        <authorList>
            <person name="Jung M.-Y."/>
            <person name="Rhee S.-K."/>
        </authorList>
    </citation>
    <scope>NUCLEOTIDE SEQUENCE [LARGE SCALE GENOMIC DNA]</scope>
    <source>
        <strain evidence="3">MY3</strain>
    </source>
</reference>
<gene>
    <name evidence="2" type="ORF">NMY3_02013</name>
</gene>
<evidence type="ECO:0000313" key="2">
    <source>
        <dbReference type="EMBL" id="ALI36215.1"/>
    </source>
</evidence>
<dbReference type="Proteomes" id="UP000058925">
    <property type="component" value="Chromosome"/>
</dbReference>
<keyword evidence="3" id="KW-1185">Reference proteome</keyword>
<feature type="transmembrane region" description="Helical" evidence="1">
    <location>
        <begin position="6"/>
        <end position="26"/>
    </location>
</feature>
<protein>
    <submittedName>
        <fullName evidence="2">Uncharacterized protein</fullName>
    </submittedName>
</protein>
<keyword evidence="1" id="KW-0812">Transmembrane</keyword>
<accession>A0A654LYB6</accession>
<dbReference type="EMBL" id="CP012850">
    <property type="protein sequence ID" value="ALI36215.1"/>
    <property type="molecule type" value="Genomic_DNA"/>
</dbReference>
<organism evidence="2 3">
    <name type="scientific">Candidatus Nitrosocosmicus oleophilus</name>
    <dbReference type="NCBI Taxonomy" id="1353260"/>
    <lineage>
        <taxon>Archaea</taxon>
        <taxon>Nitrososphaerota</taxon>
        <taxon>Nitrososphaeria</taxon>
        <taxon>Nitrososphaerales</taxon>
        <taxon>Nitrososphaeraceae</taxon>
        <taxon>Candidatus Nitrosocosmicus</taxon>
    </lineage>
</organism>
<proteinExistence type="predicted"/>
<keyword evidence="1" id="KW-1133">Transmembrane helix</keyword>
<evidence type="ECO:0000313" key="3">
    <source>
        <dbReference type="Proteomes" id="UP000058925"/>
    </source>
</evidence>
<sequence length="31" mass="3386">MGTVVFPAVFKMTLAIIMTILSVVDLDLSFI</sequence>